<dbReference type="EMBL" id="KN123144">
    <property type="protein sequence ID" value="KFO26574.1"/>
    <property type="molecule type" value="Genomic_DNA"/>
</dbReference>
<organism evidence="1 2">
    <name type="scientific">Fukomys damarensis</name>
    <name type="common">Damaraland mole rat</name>
    <name type="synonym">Cryptomys damarensis</name>
    <dbReference type="NCBI Taxonomy" id="885580"/>
    <lineage>
        <taxon>Eukaryota</taxon>
        <taxon>Metazoa</taxon>
        <taxon>Chordata</taxon>
        <taxon>Craniata</taxon>
        <taxon>Vertebrata</taxon>
        <taxon>Euteleostomi</taxon>
        <taxon>Mammalia</taxon>
        <taxon>Eutheria</taxon>
        <taxon>Euarchontoglires</taxon>
        <taxon>Glires</taxon>
        <taxon>Rodentia</taxon>
        <taxon>Hystricomorpha</taxon>
        <taxon>Bathyergidae</taxon>
        <taxon>Fukomys</taxon>
    </lineage>
</organism>
<dbReference type="Proteomes" id="UP000028990">
    <property type="component" value="Unassembled WGS sequence"/>
</dbReference>
<evidence type="ECO:0000313" key="1">
    <source>
        <dbReference type="EMBL" id="KFO26574.1"/>
    </source>
</evidence>
<accession>A0A091D3A5</accession>
<sequence>MEGYRVCAGMLKNRCWRLKSLHWKPGDDVQDIFLNPSKRTLQSIYEHLGKV</sequence>
<name>A0A091D3A5_FUKDA</name>
<evidence type="ECO:0000313" key="2">
    <source>
        <dbReference type="Proteomes" id="UP000028990"/>
    </source>
</evidence>
<dbReference type="AlphaFoldDB" id="A0A091D3A5"/>
<protein>
    <submittedName>
        <fullName evidence="1">Uncharacterized protein</fullName>
    </submittedName>
</protein>
<reference evidence="1 2" key="1">
    <citation type="submission" date="2013-11" db="EMBL/GenBank/DDBJ databases">
        <title>The Damaraland mole rat (Fukomys damarensis) genome and evolution of African mole rats.</title>
        <authorList>
            <person name="Gladyshev V.N."/>
            <person name="Fang X."/>
        </authorList>
    </citation>
    <scope>NUCLEOTIDE SEQUENCE [LARGE SCALE GENOMIC DNA]</scope>
    <source>
        <tissue evidence="1">Liver</tissue>
    </source>
</reference>
<proteinExistence type="predicted"/>
<keyword evidence="2" id="KW-1185">Reference proteome</keyword>
<gene>
    <name evidence="1" type="ORF">H920_11973</name>
</gene>